<sequence>MKDYKGKMVFYGTDNINNKMDNIIESFNLKNQHFEIKLIISEALNNAFIHGNKSDKNKPIYVEWRIDKSNLTLTVTDCGVGIEGLEINKEINNSNIFDENGRGLYIINCYTDEVSFKGNSIIMKKRIS</sequence>
<dbReference type="InterPro" id="IPR036890">
    <property type="entry name" value="HATPase_C_sf"/>
</dbReference>
<feature type="domain" description="Histidine kinase/HSP90-like ATPase" evidence="1">
    <location>
        <begin position="34"/>
        <end position="125"/>
    </location>
</feature>
<dbReference type="SUPFAM" id="SSF55874">
    <property type="entry name" value="ATPase domain of HSP90 chaperone/DNA topoisomerase II/histidine kinase"/>
    <property type="match status" value="1"/>
</dbReference>
<evidence type="ECO:0000259" key="1">
    <source>
        <dbReference type="Pfam" id="PF13581"/>
    </source>
</evidence>
<dbReference type="RefSeq" id="WP_224036535.1">
    <property type="nucleotide sequence ID" value="NZ_AP024849.1"/>
</dbReference>
<name>A0ABN6IRP1_9CLOT</name>
<organism evidence="2 3">
    <name type="scientific">Clostridium gelidum</name>
    <dbReference type="NCBI Taxonomy" id="704125"/>
    <lineage>
        <taxon>Bacteria</taxon>
        <taxon>Bacillati</taxon>
        <taxon>Bacillota</taxon>
        <taxon>Clostridia</taxon>
        <taxon>Eubacteriales</taxon>
        <taxon>Clostridiaceae</taxon>
        <taxon>Clostridium</taxon>
    </lineage>
</organism>
<dbReference type="InterPro" id="IPR003594">
    <property type="entry name" value="HATPase_dom"/>
</dbReference>
<dbReference type="Gene3D" id="3.30.565.10">
    <property type="entry name" value="Histidine kinase-like ATPase, C-terminal domain"/>
    <property type="match status" value="1"/>
</dbReference>
<dbReference type="EMBL" id="AP024849">
    <property type="protein sequence ID" value="BCZ44886.1"/>
    <property type="molecule type" value="Genomic_DNA"/>
</dbReference>
<reference evidence="3" key="1">
    <citation type="submission" date="2021-07" db="EMBL/GenBank/DDBJ databases">
        <title>Complete genome sequencing of a Clostridium isolate.</title>
        <authorList>
            <person name="Ueki A."/>
            <person name="Tonouchi A."/>
        </authorList>
    </citation>
    <scope>NUCLEOTIDE SEQUENCE [LARGE SCALE GENOMIC DNA]</scope>
    <source>
        <strain evidence="3">C5S11</strain>
    </source>
</reference>
<protein>
    <recommendedName>
        <fullName evidence="1">Histidine kinase/HSP90-like ATPase domain-containing protein</fullName>
    </recommendedName>
</protein>
<dbReference type="Pfam" id="PF13581">
    <property type="entry name" value="HATPase_c_2"/>
    <property type="match status" value="1"/>
</dbReference>
<dbReference type="CDD" id="cd16936">
    <property type="entry name" value="HATPase_RsbW-like"/>
    <property type="match status" value="1"/>
</dbReference>
<accession>A0ABN6IRP1</accession>
<evidence type="ECO:0000313" key="2">
    <source>
        <dbReference type="EMBL" id="BCZ44886.1"/>
    </source>
</evidence>
<keyword evidence="3" id="KW-1185">Reference proteome</keyword>
<gene>
    <name evidence="2" type="ORF">psyc5s11_09530</name>
</gene>
<dbReference type="Proteomes" id="UP000824633">
    <property type="component" value="Chromosome"/>
</dbReference>
<evidence type="ECO:0000313" key="3">
    <source>
        <dbReference type="Proteomes" id="UP000824633"/>
    </source>
</evidence>
<proteinExistence type="predicted"/>